<comment type="catalytic activity">
    <reaction evidence="4">
        <text>a diacylglycerol + H2O = a monoacylglycerol + a fatty acid + H(+)</text>
        <dbReference type="Rhea" id="RHEA:32731"/>
        <dbReference type="ChEBI" id="CHEBI:15377"/>
        <dbReference type="ChEBI" id="CHEBI:15378"/>
        <dbReference type="ChEBI" id="CHEBI:17408"/>
        <dbReference type="ChEBI" id="CHEBI:18035"/>
        <dbReference type="ChEBI" id="CHEBI:28868"/>
    </reaction>
</comment>
<dbReference type="SUPFAM" id="SSF53474">
    <property type="entry name" value="alpha/beta-Hydrolases"/>
    <property type="match status" value="1"/>
</dbReference>
<keyword evidence="7" id="KW-1133">Transmembrane helix</keyword>
<comment type="similarity">
    <text evidence="3">Belongs to the AB hydrolase superfamily. Lipase family. Class 3 subfamily.</text>
</comment>
<evidence type="ECO:0000256" key="1">
    <source>
        <dbReference type="ARBA" id="ARBA00022729"/>
    </source>
</evidence>
<proteinExistence type="inferred from homology"/>
<keyword evidence="9" id="KW-0378">Hydrolase</keyword>
<name>A0A316UU98_9BASI</name>
<dbReference type="OrthoDB" id="426718at2759"/>
<evidence type="ECO:0000256" key="4">
    <source>
        <dbReference type="ARBA" id="ARBA00047591"/>
    </source>
</evidence>
<dbReference type="Pfam" id="PF01764">
    <property type="entry name" value="Lipase_3"/>
    <property type="match status" value="1"/>
</dbReference>
<organism evidence="9 10">
    <name type="scientific">Jaminaea rosea</name>
    <dbReference type="NCBI Taxonomy" id="1569628"/>
    <lineage>
        <taxon>Eukaryota</taxon>
        <taxon>Fungi</taxon>
        <taxon>Dikarya</taxon>
        <taxon>Basidiomycota</taxon>
        <taxon>Ustilaginomycotina</taxon>
        <taxon>Exobasidiomycetes</taxon>
        <taxon>Microstromatales</taxon>
        <taxon>Microstromatales incertae sedis</taxon>
        <taxon>Jaminaea</taxon>
    </lineage>
</organism>
<dbReference type="STRING" id="1569628.A0A316UU98"/>
<evidence type="ECO:0000256" key="5">
    <source>
        <dbReference type="ARBA" id="ARBA00048461"/>
    </source>
</evidence>
<dbReference type="InterPro" id="IPR002921">
    <property type="entry name" value="Fungal_lipase-type"/>
</dbReference>
<accession>A0A316UU98</accession>
<reference evidence="9 10" key="1">
    <citation type="journal article" date="2018" name="Mol. Biol. Evol.">
        <title>Broad Genomic Sampling Reveals a Smut Pathogenic Ancestry of the Fungal Clade Ustilaginomycotina.</title>
        <authorList>
            <person name="Kijpornyongpan T."/>
            <person name="Mondo S.J."/>
            <person name="Barry K."/>
            <person name="Sandor L."/>
            <person name="Lee J."/>
            <person name="Lipzen A."/>
            <person name="Pangilinan J."/>
            <person name="LaButti K."/>
            <person name="Hainaut M."/>
            <person name="Henrissat B."/>
            <person name="Grigoriev I.V."/>
            <person name="Spatafora J.W."/>
            <person name="Aime M.C."/>
        </authorList>
    </citation>
    <scope>NUCLEOTIDE SEQUENCE [LARGE SCALE GENOMIC DNA]</scope>
    <source>
        <strain evidence="9 10">MCA 5214</strain>
    </source>
</reference>
<feature type="transmembrane region" description="Helical" evidence="7">
    <location>
        <begin position="117"/>
        <end position="143"/>
    </location>
</feature>
<feature type="domain" description="Fungal lipase-type" evidence="8">
    <location>
        <begin position="306"/>
        <end position="449"/>
    </location>
</feature>
<dbReference type="Gene3D" id="3.40.50.1820">
    <property type="entry name" value="alpha/beta hydrolase"/>
    <property type="match status" value="1"/>
</dbReference>
<evidence type="ECO:0000313" key="9">
    <source>
        <dbReference type="EMBL" id="PWN28880.1"/>
    </source>
</evidence>
<evidence type="ECO:0000259" key="8">
    <source>
        <dbReference type="Pfam" id="PF01764"/>
    </source>
</evidence>
<evidence type="ECO:0000256" key="6">
    <source>
        <dbReference type="SAM" id="MobiDB-lite"/>
    </source>
</evidence>
<dbReference type="GO" id="GO:0016787">
    <property type="term" value="F:hydrolase activity"/>
    <property type="evidence" value="ECO:0007669"/>
    <property type="project" value="UniProtKB-KW"/>
</dbReference>
<dbReference type="GeneID" id="37027469"/>
<evidence type="ECO:0000256" key="7">
    <source>
        <dbReference type="SAM" id="Phobius"/>
    </source>
</evidence>
<dbReference type="EMBL" id="KZ819664">
    <property type="protein sequence ID" value="PWN28880.1"/>
    <property type="molecule type" value="Genomic_DNA"/>
</dbReference>
<keyword evidence="1" id="KW-0732">Signal</keyword>
<protein>
    <submittedName>
        <fullName evidence="9">Alpha/beta-hydrolase</fullName>
    </submittedName>
</protein>
<dbReference type="Proteomes" id="UP000245884">
    <property type="component" value="Unassembled WGS sequence"/>
</dbReference>
<keyword evidence="7" id="KW-0472">Membrane</keyword>
<evidence type="ECO:0000256" key="2">
    <source>
        <dbReference type="ARBA" id="ARBA00023157"/>
    </source>
</evidence>
<dbReference type="PANTHER" id="PTHR45856">
    <property type="entry name" value="ALPHA/BETA-HYDROLASES SUPERFAMILY PROTEIN"/>
    <property type="match status" value="1"/>
</dbReference>
<gene>
    <name evidence="9" type="ORF">BDZ90DRAFT_230888</name>
</gene>
<dbReference type="AlphaFoldDB" id="A0A316UU98"/>
<dbReference type="InterPro" id="IPR029058">
    <property type="entry name" value="AB_hydrolase_fold"/>
</dbReference>
<dbReference type="RefSeq" id="XP_025363492.1">
    <property type="nucleotide sequence ID" value="XM_025505646.1"/>
</dbReference>
<dbReference type="PANTHER" id="PTHR45856:SF24">
    <property type="entry name" value="FUNGAL LIPASE-LIKE DOMAIN-CONTAINING PROTEIN"/>
    <property type="match status" value="1"/>
</dbReference>
<feature type="compositionally biased region" description="Low complexity" evidence="6">
    <location>
        <begin position="468"/>
        <end position="482"/>
    </location>
</feature>
<keyword evidence="2" id="KW-1015">Disulfide bond</keyword>
<keyword evidence="7" id="KW-0812">Transmembrane</keyword>
<evidence type="ECO:0000256" key="3">
    <source>
        <dbReference type="ARBA" id="ARBA00043996"/>
    </source>
</evidence>
<comment type="catalytic activity">
    <reaction evidence="5">
        <text>a monoacylglycerol + H2O = glycerol + a fatty acid + H(+)</text>
        <dbReference type="Rhea" id="RHEA:15245"/>
        <dbReference type="ChEBI" id="CHEBI:15377"/>
        <dbReference type="ChEBI" id="CHEBI:15378"/>
        <dbReference type="ChEBI" id="CHEBI:17408"/>
        <dbReference type="ChEBI" id="CHEBI:17754"/>
        <dbReference type="ChEBI" id="CHEBI:28868"/>
    </reaction>
</comment>
<dbReference type="InterPro" id="IPR051218">
    <property type="entry name" value="Sec_MonoDiacylglyc_Lipase"/>
</dbReference>
<dbReference type="GO" id="GO:0006629">
    <property type="term" value="P:lipid metabolic process"/>
    <property type="evidence" value="ECO:0007669"/>
    <property type="project" value="InterPro"/>
</dbReference>
<feature type="region of interest" description="Disordered" evidence="6">
    <location>
        <begin position="462"/>
        <end position="485"/>
    </location>
</feature>
<evidence type="ECO:0000313" key="10">
    <source>
        <dbReference type="Proteomes" id="UP000245884"/>
    </source>
</evidence>
<keyword evidence="10" id="KW-1185">Reference proteome</keyword>
<sequence>MAKETTTTTKTKQGPTSAMDELARQLRLIHHESWISLKERTRKKTWKLAALYRRDETSKVNGNTSRSHGLRSTPAYDSIDTVIDFLVQYNRWLFQTWGRVSLTTVTLSLFTRPFDLFVLYLWASVTTLLLTLLLVLDILIILFPTTVGSIFDAATDYLIAGRQAESMKPGEQHRVLWTHFPAEVRQAAFLSLSAPSTAQSSSNFPEGDEGNTHVVDLDVSKLLLALSALIYTRRRKVVSESLLLSSPPPSDPTLDPDITISETASACFGGLHYQPICELGHGRSSTSPGAPVAGLFYHPSHPNFIVLAFKGTSPAAFSEWVVDFDYRWIDASRYLGPGYGQVHRGFYESFFPTGNGKEDAYKNGVTPYELIRRAIVATAGTLRRLNGEREVNVYVTGHSLGAALASMWYARAVQRPGDFANASSGSSAGQALAVIRDLHVYGAPIFGDVHAVNSFNYRLNEDDPGELSSQSTPRPQSSSTPPARNLRREAWRLVSHRDAIGTLIPSLGDDAGGATDVDAALSASNSFNYAHVGQEIQLRASPQLSYTGPGTTLVRGTPVRIVSSAVGTAAPWRLDVPRLLVKAQKVVPVLGRLLAHAPLLYAQELNKVKTNAGSGRVGDDEQALPYADFKFLQ</sequence>